<dbReference type="Proteomes" id="UP001497392">
    <property type="component" value="Unassembled WGS sequence"/>
</dbReference>
<evidence type="ECO:0000313" key="1">
    <source>
        <dbReference type="EMBL" id="CAL5223851.1"/>
    </source>
</evidence>
<keyword evidence="2" id="KW-1185">Reference proteome</keyword>
<accession>A0ABP1FXV5</accession>
<organism evidence="1 2">
    <name type="scientific">Coccomyxa viridis</name>
    <dbReference type="NCBI Taxonomy" id="1274662"/>
    <lineage>
        <taxon>Eukaryota</taxon>
        <taxon>Viridiplantae</taxon>
        <taxon>Chlorophyta</taxon>
        <taxon>core chlorophytes</taxon>
        <taxon>Trebouxiophyceae</taxon>
        <taxon>Trebouxiophyceae incertae sedis</taxon>
        <taxon>Coccomyxaceae</taxon>
        <taxon>Coccomyxa</taxon>
    </lineage>
</organism>
<name>A0ABP1FXV5_9CHLO</name>
<evidence type="ECO:0000313" key="2">
    <source>
        <dbReference type="Proteomes" id="UP001497392"/>
    </source>
</evidence>
<protein>
    <submittedName>
        <fullName evidence="1">G6434 protein</fullName>
    </submittedName>
</protein>
<reference evidence="1 2" key="1">
    <citation type="submission" date="2024-06" db="EMBL/GenBank/DDBJ databases">
        <authorList>
            <person name="Kraege A."/>
            <person name="Thomma B."/>
        </authorList>
    </citation>
    <scope>NUCLEOTIDE SEQUENCE [LARGE SCALE GENOMIC DNA]</scope>
</reference>
<proteinExistence type="predicted"/>
<comment type="caution">
    <text evidence="1">The sequence shown here is derived from an EMBL/GenBank/DDBJ whole genome shotgun (WGS) entry which is preliminary data.</text>
</comment>
<gene>
    <name evidence="1" type="primary">g6434</name>
    <name evidence="1" type="ORF">VP750_LOCUS5510</name>
</gene>
<sequence length="118" mass="13450">MVLRQIMYSGWLGKAEKLWMFAGMHNILDVCSTAASIAQQWQWSESEKEVALYDSPHAHYSEWLEICPVVEGWVQFSSRCLFDVTGRRGGHHTLPLGIAPGSMLKQLMERDAGLRKEQ</sequence>
<dbReference type="EMBL" id="CAXHTA020000009">
    <property type="protein sequence ID" value="CAL5223851.1"/>
    <property type="molecule type" value="Genomic_DNA"/>
</dbReference>